<feature type="compositionally biased region" description="Polar residues" evidence="4">
    <location>
        <begin position="186"/>
        <end position="211"/>
    </location>
</feature>
<proteinExistence type="predicted"/>
<dbReference type="InterPro" id="IPR014340">
    <property type="entry name" value="LptA"/>
</dbReference>
<evidence type="ECO:0000256" key="3">
    <source>
        <dbReference type="ARBA" id="ARBA00022764"/>
    </source>
</evidence>
<dbReference type="GO" id="GO:0030288">
    <property type="term" value="C:outer membrane-bounded periplasmic space"/>
    <property type="evidence" value="ECO:0007669"/>
    <property type="project" value="TreeGrafter"/>
</dbReference>
<evidence type="ECO:0000256" key="1">
    <source>
        <dbReference type="ARBA" id="ARBA00022448"/>
    </source>
</evidence>
<protein>
    <submittedName>
        <fullName evidence="7">Lipopolysaccharide transport periplasmic protein LptA</fullName>
    </submittedName>
</protein>
<name>A0A2S9GVH8_9BURK</name>
<dbReference type="InterPro" id="IPR005653">
    <property type="entry name" value="OstA-like_N"/>
</dbReference>
<dbReference type="OrthoDB" id="5294855at2"/>
<dbReference type="GO" id="GO:0015920">
    <property type="term" value="P:lipopolysaccharide transport"/>
    <property type="evidence" value="ECO:0007669"/>
    <property type="project" value="InterPro"/>
</dbReference>
<comment type="caution">
    <text evidence="7">The sequence shown here is derived from an EMBL/GenBank/DDBJ whole genome shotgun (WGS) entry which is preliminary data.</text>
</comment>
<feature type="chain" id="PRO_5015593365" evidence="5">
    <location>
        <begin position="23"/>
        <end position="211"/>
    </location>
</feature>
<dbReference type="GO" id="GO:0009279">
    <property type="term" value="C:cell outer membrane"/>
    <property type="evidence" value="ECO:0007669"/>
    <property type="project" value="TreeGrafter"/>
</dbReference>
<evidence type="ECO:0000259" key="6">
    <source>
        <dbReference type="Pfam" id="PF03968"/>
    </source>
</evidence>
<reference evidence="7 8" key="1">
    <citation type="submission" date="2018-02" db="EMBL/GenBank/DDBJ databases">
        <title>Solimicrobium silvestre gen. nov., sp. nov., isolated from alpine forest soil.</title>
        <authorList>
            <person name="Margesin R."/>
            <person name="Albuquerque L."/>
            <person name="Zhang D.-C."/>
            <person name="Froufe H.J.C."/>
            <person name="Severino R."/>
            <person name="Roxo I."/>
            <person name="Egas C."/>
            <person name="Da Costa M.S."/>
        </authorList>
    </citation>
    <scope>NUCLEOTIDE SEQUENCE [LARGE SCALE GENOMIC DNA]</scope>
    <source>
        <strain evidence="7 8">S20-91</strain>
    </source>
</reference>
<dbReference type="Proteomes" id="UP000237839">
    <property type="component" value="Unassembled WGS sequence"/>
</dbReference>
<keyword evidence="3" id="KW-0574">Periplasm</keyword>
<feature type="region of interest" description="Disordered" evidence="4">
    <location>
        <begin position="183"/>
        <end position="211"/>
    </location>
</feature>
<dbReference type="GO" id="GO:0017089">
    <property type="term" value="F:glycolipid transfer activity"/>
    <property type="evidence" value="ECO:0007669"/>
    <property type="project" value="TreeGrafter"/>
</dbReference>
<dbReference type="InterPro" id="IPR052037">
    <property type="entry name" value="LPS_export_LptA"/>
</dbReference>
<gene>
    <name evidence="7" type="ORF">S2091_3478</name>
</gene>
<keyword evidence="8" id="KW-1185">Reference proteome</keyword>
<sequence length="211" mass="23063">MNKWPFHLVFLTLSLVLIMAHAEKADSQQDLHIRAESQTYDGNKKVTVHIGNVHVTKGTLVIDAARMEVVQDANGGNVGTLFSGPEKLVHYRQKRDGGPDLWVEGEADKAVYDDTLGQIKLYNKAHLILLDGKNKTHESSGIYISYDSRTDFMSMNNTLDGVSVPGAGFTDVVIYPLVKKEADLKSPTSKSGDSSGNKPATKSPPNSTELH</sequence>
<dbReference type="EMBL" id="PUGF01000019">
    <property type="protein sequence ID" value="PRC91723.1"/>
    <property type="molecule type" value="Genomic_DNA"/>
</dbReference>
<dbReference type="RefSeq" id="WP_105533232.1">
    <property type="nucleotide sequence ID" value="NZ_PUGF01000019.1"/>
</dbReference>
<keyword evidence="2 5" id="KW-0732">Signal</keyword>
<evidence type="ECO:0000313" key="7">
    <source>
        <dbReference type="EMBL" id="PRC91723.1"/>
    </source>
</evidence>
<dbReference type="Pfam" id="PF03968">
    <property type="entry name" value="LptD_N"/>
    <property type="match status" value="1"/>
</dbReference>
<accession>A0A2S9GVH8</accession>
<evidence type="ECO:0000256" key="2">
    <source>
        <dbReference type="ARBA" id="ARBA00022729"/>
    </source>
</evidence>
<evidence type="ECO:0000256" key="5">
    <source>
        <dbReference type="SAM" id="SignalP"/>
    </source>
</evidence>
<dbReference type="GO" id="GO:0001530">
    <property type="term" value="F:lipopolysaccharide binding"/>
    <property type="evidence" value="ECO:0007669"/>
    <property type="project" value="InterPro"/>
</dbReference>
<dbReference type="PANTHER" id="PTHR36504">
    <property type="entry name" value="LIPOPOLYSACCHARIDE EXPORT SYSTEM PROTEIN LPTA"/>
    <property type="match status" value="1"/>
</dbReference>
<dbReference type="NCBIfam" id="TIGR03002">
    <property type="entry name" value="outer_YhbN_LptA"/>
    <property type="match status" value="1"/>
</dbReference>
<keyword evidence="1" id="KW-0813">Transport</keyword>
<dbReference type="AlphaFoldDB" id="A0A2S9GVH8"/>
<dbReference type="Gene3D" id="2.60.450.10">
    <property type="entry name" value="Lipopolysaccharide (LPS) transport protein A like domain"/>
    <property type="match status" value="1"/>
</dbReference>
<organism evidence="7 8">
    <name type="scientific">Solimicrobium silvestre</name>
    <dbReference type="NCBI Taxonomy" id="2099400"/>
    <lineage>
        <taxon>Bacteria</taxon>
        <taxon>Pseudomonadati</taxon>
        <taxon>Pseudomonadota</taxon>
        <taxon>Betaproteobacteria</taxon>
        <taxon>Burkholderiales</taxon>
        <taxon>Oxalobacteraceae</taxon>
        <taxon>Solimicrobium</taxon>
    </lineage>
</organism>
<evidence type="ECO:0000313" key="8">
    <source>
        <dbReference type="Proteomes" id="UP000237839"/>
    </source>
</evidence>
<feature type="signal peptide" evidence="5">
    <location>
        <begin position="1"/>
        <end position="22"/>
    </location>
</feature>
<evidence type="ECO:0000256" key="4">
    <source>
        <dbReference type="SAM" id="MobiDB-lite"/>
    </source>
</evidence>
<feature type="domain" description="Organic solvent tolerance-like N-terminal" evidence="6">
    <location>
        <begin position="32"/>
        <end position="151"/>
    </location>
</feature>
<dbReference type="PANTHER" id="PTHR36504:SF1">
    <property type="entry name" value="LIPOPOLYSACCHARIDE EXPORT SYSTEM PROTEIN LPTA"/>
    <property type="match status" value="1"/>
</dbReference>